<dbReference type="AlphaFoldDB" id="A0A840ZS70"/>
<keyword evidence="4" id="KW-1185">Reference proteome</keyword>
<proteinExistence type="predicted"/>
<keyword evidence="1" id="KW-1133">Transmembrane helix</keyword>
<feature type="domain" description="TadE-like" evidence="2">
    <location>
        <begin position="7"/>
        <end position="46"/>
    </location>
</feature>
<keyword evidence="1" id="KW-0812">Transmembrane</keyword>
<reference evidence="3 4" key="1">
    <citation type="submission" date="2020-08" db="EMBL/GenBank/DDBJ databases">
        <title>Genomic Encyclopedia of Type Strains, Phase IV (KMG-IV): sequencing the most valuable type-strain genomes for metagenomic binning, comparative biology and taxonomic classification.</title>
        <authorList>
            <person name="Goeker M."/>
        </authorList>
    </citation>
    <scope>NUCLEOTIDE SEQUENCE [LARGE SCALE GENOMIC DNA]</scope>
    <source>
        <strain evidence="3 4">DSM 2163</strain>
    </source>
</reference>
<feature type="transmembrane region" description="Helical" evidence="1">
    <location>
        <begin position="6"/>
        <end position="28"/>
    </location>
</feature>
<evidence type="ECO:0000313" key="3">
    <source>
        <dbReference type="EMBL" id="MBB5759898.1"/>
    </source>
</evidence>
<protein>
    <submittedName>
        <fullName evidence="3">Flp pilus assembly protein TadG</fullName>
    </submittedName>
</protein>
<sequence length="183" mass="19316">MARSEGGATAVEFAFVTPLLMLLFMAAIEIPRAVATQNRLAQATTAMADLISRQDQTRIDDVFAAAQVVAAPYNLAGVGIVLTAGGVYQSGSSFVAKVCSSVQQRDAAREIGSVIGAPPSGTASKGDRFVMAETRLTYRPLFSFFPVLNGLTFTGKTVWPVREGQSYNGQAEIVLPGGQPCPR</sequence>
<dbReference type="Pfam" id="PF07811">
    <property type="entry name" value="TadE"/>
    <property type="match status" value="1"/>
</dbReference>
<evidence type="ECO:0000259" key="2">
    <source>
        <dbReference type="Pfam" id="PF07811"/>
    </source>
</evidence>
<dbReference type="Proteomes" id="UP000583454">
    <property type="component" value="Unassembled WGS sequence"/>
</dbReference>
<dbReference type="RefSeq" id="WP_183573392.1">
    <property type="nucleotide sequence ID" value="NZ_JACHOP010000030.1"/>
</dbReference>
<gene>
    <name evidence="3" type="ORF">HNR00_004635</name>
</gene>
<evidence type="ECO:0000313" key="4">
    <source>
        <dbReference type="Proteomes" id="UP000583454"/>
    </source>
</evidence>
<accession>A0A840ZS70</accession>
<organism evidence="3 4">
    <name type="scientific">Methylorubrum rhodinum</name>
    <dbReference type="NCBI Taxonomy" id="29428"/>
    <lineage>
        <taxon>Bacteria</taxon>
        <taxon>Pseudomonadati</taxon>
        <taxon>Pseudomonadota</taxon>
        <taxon>Alphaproteobacteria</taxon>
        <taxon>Hyphomicrobiales</taxon>
        <taxon>Methylobacteriaceae</taxon>
        <taxon>Methylorubrum</taxon>
    </lineage>
</organism>
<keyword evidence="1" id="KW-0472">Membrane</keyword>
<comment type="caution">
    <text evidence="3">The sequence shown here is derived from an EMBL/GenBank/DDBJ whole genome shotgun (WGS) entry which is preliminary data.</text>
</comment>
<evidence type="ECO:0000256" key="1">
    <source>
        <dbReference type="SAM" id="Phobius"/>
    </source>
</evidence>
<dbReference type="EMBL" id="JACHOP010000030">
    <property type="protein sequence ID" value="MBB5759898.1"/>
    <property type="molecule type" value="Genomic_DNA"/>
</dbReference>
<dbReference type="InterPro" id="IPR012495">
    <property type="entry name" value="TadE-like_dom"/>
</dbReference>
<name>A0A840ZS70_9HYPH</name>